<evidence type="ECO:0000313" key="5">
    <source>
        <dbReference type="Proteomes" id="UP000094067"/>
    </source>
</evidence>
<dbReference type="EMBL" id="MEHA01000031">
    <property type="protein sequence ID" value="ODR44039.1"/>
    <property type="molecule type" value="Genomic_DNA"/>
</dbReference>
<dbReference type="Proteomes" id="UP000094271">
    <property type="component" value="Unassembled WGS sequence"/>
</dbReference>
<dbReference type="InterPro" id="IPR007793">
    <property type="entry name" value="DivIVA_fam"/>
</dbReference>
<dbReference type="RefSeq" id="WP_009255518.1">
    <property type="nucleotide sequence ID" value="NZ_BAABXS010000001.1"/>
</dbReference>
<keyword evidence="1" id="KW-0175">Coiled coil</keyword>
<dbReference type="GeneID" id="93300771"/>
<protein>
    <submittedName>
        <fullName evidence="2">DivIVA protein</fullName>
    </submittedName>
</protein>
<sequence>MENWSNGLEALRTSVFGGYKKEDVLEYIDFLLSEMEILKKEKSELEEQIKQLKGAQEEEKEDREVKGRE</sequence>
<evidence type="ECO:0000313" key="6">
    <source>
        <dbReference type="Proteomes" id="UP000094271"/>
    </source>
</evidence>
<dbReference type="EMBL" id="MCGI01000002">
    <property type="protein sequence ID" value="ODM11624.1"/>
    <property type="molecule type" value="Genomic_DNA"/>
</dbReference>
<reference evidence="4 6" key="2">
    <citation type="submission" date="2016-08" db="EMBL/GenBank/DDBJ databases">
        <authorList>
            <person name="Seilhamer J.J."/>
        </authorList>
    </citation>
    <scope>NUCLEOTIDE SEQUENCE [LARGE SCALE GENOMIC DNA]</scope>
    <source>
        <strain evidence="4 6">NML150140-1</strain>
    </source>
</reference>
<dbReference type="AlphaFoldDB" id="A0A1E3ADZ1"/>
<dbReference type="Proteomes" id="UP000094067">
    <property type="component" value="Unassembled WGS sequence"/>
</dbReference>
<dbReference type="Pfam" id="PF05103">
    <property type="entry name" value="DivIVA"/>
    <property type="match status" value="1"/>
</dbReference>
<accession>A0A1E3ADZ1</accession>
<evidence type="ECO:0000313" key="4">
    <source>
        <dbReference type="EMBL" id="ODR44039.1"/>
    </source>
</evidence>
<proteinExistence type="predicted"/>
<dbReference type="Gene3D" id="6.10.250.660">
    <property type="match status" value="1"/>
</dbReference>
<reference evidence="5 7" key="1">
    <citation type="submission" date="2016-07" db="EMBL/GenBank/DDBJ databases">
        <title>Characterization of isolates of Eisenbergiella tayi derived from blood cultures, using whole genome sequencing.</title>
        <authorList>
            <person name="Burdz T."/>
            <person name="Wiebe D."/>
            <person name="Huynh C."/>
            <person name="Bernard K."/>
        </authorList>
    </citation>
    <scope>NUCLEOTIDE SEQUENCE [LARGE SCALE GENOMIC DNA]</scope>
    <source>
        <strain evidence="2 5">NML 110608</strain>
        <strain evidence="3 7">NML 120489</strain>
    </source>
</reference>
<comment type="caution">
    <text evidence="2">The sequence shown here is derived from an EMBL/GenBank/DDBJ whole genome shotgun (WGS) entry which is preliminary data.</text>
</comment>
<name>A0A1E3ADZ1_9FIRM</name>
<feature type="coiled-coil region" evidence="1">
    <location>
        <begin position="28"/>
        <end position="65"/>
    </location>
</feature>
<dbReference type="EMBL" id="MCGH01000002">
    <property type="protein sequence ID" value="ODM06945.1"/>
    <property type="molecule type" value="Genomic_DNA"/>
</dbReference>
<evidence type="ECO:0000313" key="3">
    <source>
        <dbReference type="EMBL" id="ODM11624.1"/>
    </source>
</evidence>
<evidence type="ECO:0000256" key="1">
    <source>
        <dbReference type="SAM" id="Coils"/>
    </source>
</evidence>
<organism evidence="2 5">
    <name type="scientific">Eisenbergiella tayi</name>
    <dbReference type="NCBI Taxonomy" id="1432052"/>
    <lineage>
        <taxon>Bacteria</taxon>
        <taxon>Bacillati</taxon>
        <taxon>Bacillota</taxon>
        <taxon>Clostridia</taxon>
        <taxon>Lachnospirales</taxon>
        <taxon>Lachnospiraceae</taxon>
        <taxon>Eisenbergiella</taxon>
    </lineage>
</organism>
<dbReference type="Proteomes" id="UP000095003">
    <property type="component" value="Unassembled WGS sequence"/>
</dbReference>
<evidence type="ECO:0000313" key="2">
    <source>
        <dbReference type="EMBL" id="ODM06945.1"/>
    </source>
</evidence>
<evidence type="ECO:0000313" key="7">
    <source>
        <dbReference type="Proteomes" id="UP000095003"/>
    </source>
</evidence>
<gene>
    <name evidence="3" type="ORF">BEH84_02239</name>
    <name evidence="4" type="ORF">BEI59_29060</name>
    <name evidence="2" type="ORF">BEI61_02835</name>
</gene>